<dbReference type="AlphaFoldDB" id="A0A837KXB8"/>
<comment type="caution">
    <text evidence="2">The sequence shown here is derived from an EMBL/GenBank/DDBJ whole genome shotgun (WGS) entry which is preliminary data.</text>
</comment>
<evidence type="ECO:0000313" key="2">
    <source>
        <dbReference type="EMBL" id="KLL36566.1"/>
    </source>
</evidence>
<evidence type="ECO:0008006" key="4">
    <source>
        <dbReference type="Google" id="ProtNLM"/>
    </source>
</evidence>
<keyword evidence="1" id="KW-0732">Signal</keyword>
<organism evidence="2 3">
    <name type="scientific">Streptococcus agalactiae</name>
    <dbReference type="NCBI Taxonomy" id="1311"/>
    <lineage>
        <taxon>Bacteria</taxon>
        <taxon>Bacillati</taxon>
        <taxon>Bacillota</taxon>
        <taxon>Bacilli</taxon>
        <taxon>Lactobacillales</taxon>
        <taxon>Streptococcaceae</taxon>
        <taxon>Streptococcus</taxon>
    </lineage>
</organism>
<accession>A0A837KXB8</accession>
<evidence type="ECO:0000256" key="1">
    <source>
        <dbReference type="SAM" id="SignalP"/>
    </source>
</evidence>
<feature type="signal peptide" evidence="1">
    <location>
        <begin position="1"/>
        <end position="21"/>
    </location>
</feature>
<sequence length="164" mass="18333">MKARKVVGLFTVLLVSILLVACGQKTKDGVPTILQDKYSGYSNVDGYKSGVFAEGGSELVFDKEKHTIVNLSNNDGKNIYYYQVIPEDKLSSADKGILAKHKEELKGKDYFIINVDWSKENLEDDGIHYGVVLSDDGKSIRIFEFEWQGGSSDLYYNFNGKATK</sequence>
<name>A0A837KXB8_STRAG</name>
<proteinExistence type="predicted"/>
<feature type="chain" id="PRO_5038416360" description="Lipoprotein" evidence="1">
    <location>
        <begin position="22"/>
        <end position="164"/>
    </location>
</feature>
<dbReference type="Proteomes" id="UP000035346">
    <property type="component" value="Unassembled WGS sequence"/>
</dbReference>
<dbReference type="EMBL" id="LBKL01000084">
    <property type="protein sequence ID" value="KLL36566.1"/>
    <property type="molecule type" value="Genomic_DNA"/>
</dbReference>
<reference evidence="2 3" key="1">
    <citation type="journal article" date="2015" name="PLoS ONE">
        <title>Genomic analysis reveals the molecular basis for capsule loss in the group B streptococcus population.</title>
        <authorList>
            <consortium name="DEVANI Consortium"/>
            <person name="Rosini R."/>
            <person name="Campisi E."/>
            <person name="De Chiara M."/>
            <person name="Tettelin H."/>
            <person name="Rinaudo D."/>
            <person name="Toniolo C."/>
            <person name="Metruccio M."/>
            <person name="Guidotti S."/>
            <person name="Sorensen U.B."/>
            <person name="Kilian M."/>
            <person name="Ramirez M."/>
            <person name="Janulczyk R."/>
            <person name="Donati C."/>
            <person name="Grandi G."/>
            <person name="Margarit I."/>
        </authorList>
    </citation>
    <scope>NUCLEOTIDE SEQUENCE [LARGE SCALE GENOMIC DNA]</scope>
    <source>
        <strain evidence="2 3">DK-B-USS-215</strain>
    </source>
</reference>
<dbReference type="PROSITE" id="PS51257">
    <property type="entry name" value="PROKAR_LIPOPROTEIN"/>
    <property type="match status" value="1"/>
</dbReference>
<protein>
    <recommendedName>
        <fullName evidence="4">Lipoprotein</fullName>
    </recommendedName>
</protein>
<gene>
    <name evidence="2" type="ORF">WA04_08800</name>
</gene>
<evidence type="ECO:0000313" key="3">
    <source>
        <dbReference type="Proteomes" id="UP000035346"/>
    </source>
</evidence>